<keyword evidence="2" id="KW-0597">Phosphoprotein</keyword>
<evidence type="ECO:0000313" key="6">
    <source>
        <dbReference type="Proteomes" id="UP001500879"/>
    </source>
</evidence>
<protein>
    <recommendedName>
        <fullName evidence="4">Malonyl-CoA:ACP transacylase (MAT) domain-containing protein</fullName>
    </recommendedName>
</protein>
<feature type="region of interest" description="Disordered" evidence="3">
    <location>
        <begin position="18"/>
        <end position="54"/>
    </location>
</feature>
<comment type="caution">
    <text evidence="5">The sequence shown here is derived from an EMBL/GenBank/DDBJ whole genome shotgun (WGS) entry which is preliminary data.</text>
</comment>
<accession>A0ABP3I282</accession>
<keyword evidence="1" id="KW-0596">Phosphopantetheine</keyword>
<dbReference type="InterPro" id="IPR050091">
    <property type="entry name" value="PKS_NRPS_Biosynth_Enz"/>
</dbReference>
<evidence type="ECO:0000256" key="2">
    <source>
        <dbReference type="ARBA" id="ARBA00022553"/>
    </source>
</evidence>
<gene>
    <name evidence="5" type="ORF">GCM10010357_04840</name>
</gene>
<evidence type="ECO:0000259" key="4">
    <source>
        <dbReference type="SMART" id="SM00827"/>
    </source>
</evidence>
<proteinExistence type="predicted"/>
<dbReference type="Proteomes" id="UP001500879">
    <property type="component" value="Unassembled WGS sequence"/>
</dbReference>
<dbReference type="PANTHER" id="PTHR43775">
    <property type="entry name" value="FATTY ACID SYNTHASE"/>
    <property type="match status" value="1"/>
</dbReference>
<dbReference type="Pfam" id="PF00698">
    <property type="entry name" value="Acyl_transf_1"/>
    <property type="match status" value="1"/>
</dbReference>
<dbReference type="InterPro" id="IPR001227">
    <property type="entry name" value="Ac_transferase_dom_sf"/>
</dbReference>
<dbReference type="Gene3D" id="3.30.70.3290">
    <property type="match status" value="1"/>
</dbReference>
<name>A0ABP3I282_9ACTN</name>
<dbReference type="SUPFAM" id="SSF55048">
    <property type="entry name" value="Probable ACP-binding domain of malonyl-CoA ACP transacylase"/>
    <property type="match status" value="1"/>
</dbReference>
<evidence type="ECO:0000313" key="5">
    <source>
        <dbReference type="EMBL" id="GAA0387091.1"/>
    </source>
</evidence>
<dbReference type="PANTHER" id="PTHR43775:SF37">
    <property type="entry name" value="SI:DKEY-61P9.11"/>
    <property type="match status" value="1"/>
</dbReference>
<dbReference type="EMBL" id="BAAABX010000005">
    <property type="protein sequence ID" value="GAA0387091.1"/>
    <property type="molecule type" value="Genomic_DNA"/>
</dbReference>
<dbReference type="Pfam" id="PF22621">
    <property type="entry name" value="CurL-like_PKS_C"/>
    <property type="match status" value="1"/>
</dbReference>
<dbReference type="Gene3D" id="3.30.70.250">
    <property type="entry name" value="Malonyl-CoA ACP transacylase, ACP-binding"/>
    <property type="match status" value="1"/>
</dbReference>
<dbReference type="SUPFAM" id="SSF52151">
    <property type="entry name" value="FabD/lysophospholipase-like"/>
    <property type="match status" value="1"/>
</dbReference>
<dbReference type="SMART" id="SM00827">
    <property type="entry name" value="PKS_AT"/>
    <property type="match status" value="1"/>
</dbReference>
<evidence type="ECO:0000256" key="3">
    <source>
        <dbReference type="SAM" id="MobiDB-lite"/>
    </source>
</evidence>
<dbReference type="InterPro" id="IPR016035">
    <property type="entry name" value="Acyl_Trfase/lysoPLipase"/>
</dbReference>
<dbReference type="InterPro" id="IPR014043">
    <property type="entry name" value="Acyl_transferase_dom"/>
</dbReference>
<sequence length="470" mass="49189">MSLKERTAYEDLVAAGTAGRFPCAPGPLPGGRRTPARLPHRELPARPSSPPGRHQLLVVSGRTPEAADEEVLRLAGRLEGRPGTDLAHAARTLQTGRTHHAHRRFVVARDADGAVAALRAGAGAGSPAGAEPVFLFAGQGGQHLGMAEELYRDEPEFRRHLDDAAEWASGPLGLDLRETLFPAAEAGRPLAAARLATVALSQPAVFAVQYATARLLESWGVRPGAVAGHSLGAYAAACVAGVFAPQDAMRLVAERARLLGTVPAGAMAAVRLPEALLVRRLPPELSVAAVNGPGWCTVVGPAESVARFAEELGGRGVETRLLRVDAVGHSPVVERISDRFAGFVGTLGRERPVLPVLSDTTGRWAGPEELRSVAYWTRHLRAPVRFGEALSTLFAGPARSLADVGPGRTLSALARRHPGYGARQAVVHLTAHPAEAASRTGALLAGVGALWARGAAVDFDALRRGSRGPS</sequence>
<feature type="domain" description="Malonyl-CoA:ACP transacylase (MAT)" evidence="4">
    <location>
        <begin position="135"/>
        <end position="447"/>
    </location>
</feature>
<dbReference type="Gene3D" id="3.40.366.10">
    <property type="entry name" value="Malonyl-Coenzyme A Acyl Carrier Protein, domain 2"/>
    <property type="match status" value="1"/>
</dbReference>
<organism evidence="5 6">
    <name type="scientific">Streptomyces luteireticuli</name>
    <dbReference type="NCBI Taxonomy" id="173858"/>
    <lineage>
        <taxon>Bacteria</taxon>
        <taxon>Bacillati</taxon>
        <taxon>Actinomycetota</taxon>
        <taxon>Actinomycetes</taxon>
        <taxon>Kitasatosporales</taxon>
        <taxon>Streptomycetaceae</taxon>
        <taxon>Streptomyces</taxon>
    </lineage>
</organism>
<dbReference type="RefSeq" id="WP_344019224.1">
    <property type="nucleotide sequence ID" value="NZ_BAAABX010000005.1"/>
</dbReference>
<reference evidence="6" key="1">
    <citation type="journal article" date="2019" name="Int. J. Syst. Evol. Microbiol.">
        <title>The Global Catalogue of Microorganisms (GCM) 10K type strain sequencing project: providing services to taxonomists for standard genome sequencing and annotation.</title>
        <authorList>
            <consortium name="The Broad Institute Genomics Platform"/>
            <consortium name="The Broad Institute Genome Sequencing Center for Infectious Disease"/>
            <person name="Wu L."/>
            <person name="Ma J."/>
        </authorList>
    </citation>
    <scope>NUCLEOTIDE SEQUENCE [LARGE SCALE GENOMIC DNA]</scope>
    <source>
        <strain evidence="6">JCM 4788</strain>
    </source>
</reference>
<keyword evidence="6" id="KW-1185">Reference proteome</keyword>
<dbReference type="InterPro" id="IPR016036">
    <property type="entry name" value="Malonyl_transacylase_ACP-bd"/>
</dbReference>
<evidence type="ECO:0000256" key="1">
    <source>
        <dbReference type="ARBA" id="ARBA00022450"/>
    </source>
</evidence>